<sequence>MRVPDNNIIYTTPLQLAIHAITKFQPSQLAMPPRSRAVEGNVLPLEDQYQKEFYRCLFPILDGHFVLSPEFVVKAGPKGGTIDFLIAEKKWGLELLRERDRLVEHMRRFEQHGQYYSMLKSGEMEQYIVLDFTNTAPKKSRPGDLWTLPPFQDGTTLKRSDTTVLPSANIHASARINPVVYAKRIALRYIEILEGLGDAKNRLPKIRNWLDINGQRQWFPTFAPSMDPEALAQAKVAPGGIAGLLSGLESPMPNYRFDYLIRHAFELVSELRSLEQRFLTIKEKKDAEGLALLGSRHQSTVLALIKKVKEHEKQEALKAIDVISAARILQEKAMEYYLQLTADKDKTQIPTIGESWKGVPQEIHTIKGDIPMSSFEKEELDKADTASNLYLAAGVISAVGAVMAAIPNFGAKMDGLKIAAQGMQEEAAQAGRKGALSRALQERRQATNNLGWELVRLGKERSHLQARCDMCNAAIESSQQEIENAAAEEDWLRTKYTREQLYNRDDSAVAMLSRQTYQLAVEMANVAQRALHFEHSLRFPNTINPDSQPAKGLTDYWKQSPDGQLAGEALYLDLKRMEMLHISIRQLDPRALLHLREQDTSDFDLPEVLFDMDFPGHYCRRNVSVAVSIPCILGAYTSLNCTLRLLSHRYRIAPAGSQSAFYNQERSESKFHSGSIPIDSVAVSNGLHDTGTFTLDFNGQPRYGPFEGAGAISKWPLEFHSPFPQFDYHTITDFTSAIPLLMVEDDLLGRLQAQ</sequence>
<dbReference type="AlphaFoldDB" id="A0AAN4YSV5"/>
<evidence type="ECO:0000313" key="3">
    <source>
        <dbReference type="Proteomes" id="UP001165205"/>
    </source>
</evidence>
<dbReference type="Pfam" id="PF18276">
    <property type="entry name" value="TcA_TcB_BD"/>
    <property type="match status" value="1"/>
</dbReference>
<reference evidence="2" key="1">
    <citation type="submission" date="2023-04" db="EMBL/GenBank/DDBJ databases">
        <title>Aspergillus oryzae NBRC 4228.</title>
        <authorList>
            <person name="Ichikawa N."/>
            <person name="Sato H."/>
            <person name="Tonouchi N."/>
        </authorList>
    </citation>
    <scope>NUCLEOTIDE SEQUENCE</scope>
    <source>
        <strain evidence="2">NBRC 4228</strain>
    </source>
</reference>
<dbReference type="Proteomes" id="UP001165205">
    <property type="component" value="Unassembled WGS sequence"/>
</dbReference>
<feature type="domain" description="Tc toxin complex TcA C-terminal TcB-binding" evidence="1">
    <location>
        <begin position="463"/>
        <end position="735"/>
    </location>
</feature>
<gene>
    <name evidence="2" type="ORF">Aory04_001093800</name>
</gene>
<dbReference type="EMBL" id="BSYA01000179">
    <property type="protein sequence ID" value="GMG35774.1"/>
    <property type="molecule type" value="Genomic_DNA"/>
</dbReference>
<organism evidence="2 3">
    <name type="scientific">Aspergillus oryzae</name>
    <name type="common">Yellow koji mold</name>
    <dbReference type="NCBI Taxonomy" id="5062"/>
    <lineage>
        <taxon>Eukaryota</taxon>
        <taxon>Fungi</taxon>
        <taxon>Dikarya</taxon>
        <taxon>Ascomycota</taxon>
        <taxon>Pezizomycotina</taxon>
        <taxon>Eurotiomycetes</taxon>
        <taxon>Eurotiomycetidae</taxon>
        <taxon>Eurotiales</taxon>
        <taxon>Aspergillaceae</taxon>
        <taxon>Aspergillus</taxon>
        <taxon>Aspergillus subgen. Circumdati</taxon>
    </lineage>
</organism>
<evidence type="ECO:0000259" key="1">
    <source>
        <dbReference type="Pfam" id="PF18276"/>
    </source>
</evidence>
<protein>
    <submittedName>
        <fullName evidence="2">Unnamed protein product</fullName>
    </submittedName>
</protein>
<dbReference type="InterPro" id="IPR040840">
    <property type="entry name" value="TcA_TcB_BD"/>
</dbReference>
<evidence type="ECO:0000313" key="2">
    <source>
        <dbReference type="EMBL" id="GMG35774.1"/>
    </source>
</evidence>
<comment type="caution">
    <text evidence="2">The sequence shown here is derived from an EMBL/GenBank/DDBJ whole genome shotgun (WGS) entry which is preliminary data.</text>
</comment>
<proteinExistence type="predicted"/>
<accession>A0AAN4YSV5</accession>
<name>A0AAN4YSV5_ASPOZ</name>